<evidence type="ECO:0000313" key="2">
    <source>
        <dbReference type="EMBL" id="CAB1441956.1"/>
    </source>
</evidence>
<protein>
    <submittedName>
        <fullName evidence="2">Uncharacterized protein</fullName>
    </submittedName>
</protein>
<reference evidence="2" key="1">
    <citation type="submission" date="2020-03" db="EMBL/GenBank/DDBJ databases">
        <authorList>
            <person name="Weist P."/>
        </authorList>
    </citation>
    <scope>NUCLEOTIDE SEQUENCE</scope>
</reference>
<accession>A0A9N7V3L8</accession>
<dbReference type="Proteomes" id="UP001153269">
    <property type="component" value="Unassembled WGS sequence"/>
</dbReference>
<feature type="region of interest" description="Disordered" evidence="1">
    <location>
        <begin position="158"/>
        <end position="195"/>
    </location>
</feature>
<gene>
    <name evidence="2" type="ORF">PLEPLA_LOCUS29672</name>
</gene>
<name>A0A9N7V3L8_PLEPL</name>
<proteinExistence type="predicted"/>
<comment type="caution">
    <text evidence="2">The sequence shown here is derived from an EMBL/GenBank/DDBJ whole genome shotgun (WGS) entry which is preliminary data.</text>
</comment>
<organism evidence="2 3">
    <name type="scientific">Pleuronectes platessa</name>
    <name type="common">European plaice</name>
    <dbReference type="NCBI Taxonomy" id="8262"/>
    <lineage>
        <taxon>Eukaryota</taxon>
        <taxon>Metazoa</taxon>
        <taxon>Chordata</taxon>
        <taxon>Craniata</taxon>
        <taxon>Vertebrata</taxon>
        <taxon>Euteleostomi</taxon>
        <taxon>Actinopterygii</taxon>
        <taxon>Neopterygii</taxon>
        <taxon>Teleostei</taxon>
        <taxon>Neoteleostei</taxon>
        <taxon>Acanthomorphata</taxon>
        <taxon>Carangaria</taxon>
        <taxon>Pleuronectiformes</taxon>
        <taxon>Pleuronectoidei</taxon>
        <taxon>Pleuronectidae</taxon>
        <taxon>Pleuronectes</taxon>
    </lineage>
</organism>
<dbReference type="EMBL" id="CADEAL010002746">
    <property type="protein sequence ID" value="CAB1441956.1"/>
    <property type="molecule type" value="Genomic_DNA"/>
</dbReference>
<evidence type="ECO:0000313" key="3">
    <source>
        <dbReference type="Proteomes" id="UP001153269"/>
    </source>
</evidence>
<evidence type="ECO:0000256" key="1">
    <source>
        <dbReference type="SAM" id="MobiDB-lite"/>
    </source>
</evidence>
<sequence length="241" mass="25696">MATVTVQEFVSCCVFALPESPSDGGITGLSKQQMQTAENNIIGSLGGESSEAPQHLLSLPHNGGASGEFYHPAWLLGGLGGLGGRGPRSKGPCPAEKVTELKRGQGDSACLYGCVCTGATGKVKWAGHKRASEKNCLPSMPQGVPHSLYRVHHSFPLLNRPNRQNPGVSEEVNKKTGELQRPQRRGGVRSHSPPSDLLQLVSLEVVPCKNQKKGVKWSESVFSGVNASSFCGVDRRERVNC</sequence>
<dbReference type="AlphaFoldDB" id="A0A9N7V3L8"/>
<keyword evidence="3" id="KW-1185">Reference proteome</keyword>